<dbReference type="PANTHER" id="PTHR35008:SF8">
    <property type="entry name" value="ALCOHOL DEHYDROGENASE CYTOCHROME C SUBUNIT"/>
    <property type="match status" value="1"/>
</dbReference>
<dbReference type="InterPro" id="IPR036909">
    <property type="entry name" value="Cyt_c-like_dom_sf"/>
</dbReference>
<dbReference type="InterPro" id="IPR051459">
    <property type="entry name" value="Cytochrome_c-type_DH"/>
</dbReference>
<evidence type="ECO:0000256" key="1">
    <source>
        <dbReference type="ARBA" id="ARBA00022617"/>
    </source>
</evidence>
<keyword evidence="7" id="KW-1185">Reference proteome</keyword>
<proteinExistence type="predicted"/>
<evidence type="ECO:0000313" key="6">
    <source>
        <dbReference type="EMBL" id="SHG67832.1"/>
    </source>
</evidence>
<dbReference type="STRING" id="947013.SAMN04488109_1366"/>
<evidence type="ECO:0000256" key="4">
    <source>
        <dbReference type="PROSITE-ProRule" id="PRU00433"/>
    </source>
</evidence>
<dbReference type="InterPro" id="IPR009056">
    <property type="entry name" value="Cyt_c-like_dom"/>
</dbReference>
<keyword evidence="2 4" id="KW-0479">Metal-binding</keyword>
<keyword evidence="1 4" id="KW-0349">Heme</keyword>
<dbReference type="RefSeq" id="WP_073132177.1">
    <property type="nucleotide sequence ID" value="NZ_FQWQ01000001.1"/>
</dbReference>
<dbReference type="AlphaFoldDB" id="A0A1M5LRQ9"/>
<keyword evidence="3 4" id="KW-0408">Iron</keyword>
<dbReference type="OrthoDB" id="9809720at2"/>
<evidence type="ECO:0000256" key="3">
    <source>
        <dbReference type="ARBA" id="ARBA00023004"/>
    </source>
</evidence>
<dbReference type="Proteomes" id="UP000184212">
    <property type="component" value="Unassembled WGS sequence"/>
</dbReference>
<dbReference type="Gene3D" id="1.10.760.10">
    <property type="entry name" value="Cytochrome c-like domain"/>
    <property type="match status" value="1"/>
</dbReference>
<accession>A0A1M5LRQ9</accession>
<dbReference type="GO" id="GO:0009055">
    <property type="term" value="F:electron transfer activity"/>
    <property type="evidence" value="ECO:0007669"/>
    <property type="project" value="InterPro"/>
</dbReference>
<dbReference type="GO" id="GO:0020037">
    <property type="term" value="F:heme binding"/>
    <property type="evidence" value="ECO:0007669"/>
    <property type="project" value="InterPro"/>
</dbReference>
<name>A0A1M5LRQ9_9BACT</name>
<organism evidence="6 7">
    <name type="scientific">Chryseolinea serpens</name>
    <dbReference type="NCBI Taxonomy" id="947013"/>
    <lineage>
        <taxon>Bacteria</taxon>
        <taxon>Pseudomonadati</taxon>
        <taxon>Bacteroidota</taxon>
        <taxon>Cytophagia</taxon>
        <taxon>Cytophagales</taxon>
        <taxon>Fulvivirgaceae</taxon>
        <taxon>Chryseolinea</taxon>
    </lineage>
</organism>
<dbReference type="SUPFAM" id="SSF46626">
    <property type="entry name" value="Cytochrome c"/>
    <property type="match status" value="1"/>
</dbReference>
<dbReference type="PROSITE" id="PS51007">
    <property type="entry name" value="CYTC"/>
    <property type="match status" value="1"/>
</dbReference>
<evidence type="ECO:0000313" key="7">
    <source>
        <dbReference type="Proteomes" id="UP000184212"/>
    </source>
</evidence>
<dbReference type="GO" id="GO:0046872">
    <property type="term" value="F:metal ion binding"/>
    <property type="evidence" value="ECO:0007669"/>
    <property type="project" value="UniProtKB-KW"/>
</dbReference>
<sequence>MKKSLIASLLTASVLMGCQPEKKQTAAASDEYEIADTYKPIPVPTKDELIQRGKYLVTVGGCNDCHSPKVMTDHGPAPDPSLLLSGHQQKEKLPPMGQNAGRNGWVLFNMNTTAFVGPWGLSYAANLTPDDTGIGAWSFENFLTAIRKGKSKGQEGNRDLLPPMPWPMYANMTDDDLLAVFTYLKSIPPVENLVPTPVPPTEL</sequence>
<evidence type="ECO:0000259" key="5">
    <source>
        <dbReference type="PROSITE" id="PS51007"/>
    </source>
</evidence>
<gene>
    <name evidence="6" type="ORF">SAMN04488109_1366</name>
</gene>
<evidence type="ECO:0000256" key="2">
    <source>
        <dbReference type="ARBA" id="ARBA00022723"/>
    </source>
</evidence>
<protein>
    <submittedName>
        <fullName evidence="6">Cytochrome c</fullName>
    </submittedName>
</protein>
<dbReference type="EMBL" id="FQWQ01000001">
    <property type="protein sequence ID" value="SHG67832.1"/>
    <property type="molecule type" value="Genomic_DNA"/>
</dbReference>
<feature type="domain" description="Cytochrome c" evidence="5">
    <location>
        <begin position="48"/>
        <end position="188"/>
    </location>
</feature>
<reference evidence="6 7" key="1">
    <citation type="submission" date="2016-11" db="EMBL/GenBank/DDBJ databases">
        <authorList>
            <person name="Jaros S."/>
            <person name="Januszkiewicz K."/>
            <person name="Wedrychowicz H."/>
        </authorList>
    </citation>
    <scope>NUCLEOTIDE SEQUENCE [LARGE SCALE GENOMIC DNA]</scope>
    <source>
        <strain evidence="6 7">DSM 24574</strain>
    </source>
</reference>
<dbReference type="PANTHER" id="PTHR35008">
    <property type="entry name" value="BLL4482 PROTEIN-RELATED"/>
    <property type="match status" value="1"/>
</dbReference>
<dbReference type="PROSITE" id="PS51257">
    <property type="entry name" value="PROKAR_LIPOPROTEIN"/>
    <property type="match status" value="1"/>
</dbReference>